<dbReference type="InterPro" id="IPR004156">
    <property type="entry name" value="OATP"/>
</dbReference>
<reference evidence="3" key="1">
    <citation type="submission" date="2016-06" db="UniProtKB">
        <authorList>
            <consortium name="WormBaseParasite"/>
        </authorList>
    </citation>
    <scope>IDENTIFICATION</scope>
</reference>
<accession>A0A183DAU8</accession>
<dbReference type="SUPFAM" id="SSF103473">
    <property type="entry name" value="MFS general substrate transporter"/>
    <property type="match status" value="1"/>
</dbReference>
<dbReference type="PANTHER" id="PTHR11388:SF142">
    <property type="entry name" value="SOLUTE CARRIER ORGANIC ANION TRANSPORTER FAMILY MEMBER 5A1"/>
    <property type="match status" value="1"/>
</dbReference>
<keyword evidence="1" id="KW-1015">Disulfide bond</keyword>
<dbReference type="AlphaFoldDB" id="A0A183DAU8"/>
<proteinExistence type="predicted"/>
<name>A0A183DAU8_9BILA</name>
<dbReference type="InterPro" id="IPR036259">
    <property type="entry name" value="MFS_trans_sf"/>
</dbReference>
<feature type="transmembrane region" description="Helical" evidence="2">
    <location>
        <begin position="99"/>
        <end position="118"/>
    </location>
</feature>
<dbReference type="GO" id="GO:0043252">
    <property type="term" value="P:sodium-independent organic anion transport"/>
    <property type="evidence" value="ECO:0007669"/>
    <property type="project" value="TreeGrafter"/>
</dbReference>
<evidence type="ECO:0000256" key="2">
    <source>
        <dbReference type="SAM" id="Phobius"/>
    </source>
</evidence>
<keyword evidence="2" id="KW-0812">Transmembrane</keyword>
<keyword evidence="2" id="KW-1133">Transmembrane helix</keyword>
<dbReference type="Pfam" id="PF03137">
    <property type="entry name" value="OATP"/>
    <property type="match status" value="1"/>
</dbReference>
<keyword evidence="2" id="KW-0472">Membrane</keyword>
<feature type="transmembrane region" description="Helical" evidence="2">
    <location>
        <begin position="138"/>
        <end position="158"/>
    </location>
</feature>
<feature type="transmembrane region" description="Helical" evidence="2">
    <location>
        <begin position="170"/>
        <end position="189"/>
    </location>
</feature>
<evidence type="ECO:0000256" key="1">
    <source>
        <dbReference type="ARBA" id="ARBA00023157"/>
    </source>
</evidence>
<dbReference type="GO" id="GO:0016323">
    <property type="term" value="C:basolateral plasma membrane"/>
    <property type="evidence" value="ECO:0007669"/>
    <property type="project" value="TreeGrafter"/>
</dbReference>
<dbReference type="PANTHER" id="PTHR11388">
    <property type="entry name" value="ORGANIC ANION TRANSPORTER"/>
    <property type="match status" value="1"/>
</dbReference>
<dbReference type="Gene3D" id="1.20.1250.20">
    <property type="entry name" value="MFS general substrate transporter like domains"/>
    <property type="match status" value="1"/>
</dbReference>
<sequence length="205" mass="22591">LTLSSDEWVGAWWLGFIICGFLYLAGAVPLLFFPKSLQKQQQHGTHQIEMQNGYSHDHDDHLIASLNGEQVPKTTFGRQLKEATEEFARMAAELLRNPVYASMVIGWMFGSYLTGGYSTYLPKYIETQFGRSASAADMYAGIVSIGSVAFSTALGGYLLTKFNPSPRKALLLLIVSWSTIVVTYLIGLLPGCGHPAFKQPNTFAQ</sequence>
<feature type="transmembrane region" description="Helical" evidence="2">
    <location>
        <begin position="12"/>
        <end position="33"/>
    </location>
</feature>
<evidence type="ECO:0000313" key="3">
    <source>
        <dbReference type="WBParaSite" id="GPUH_0000584701-mRNA-1"/>
    </source>
</evidence>
<dbReference type="WBParaSite" id="GPUH_0000584701-mRNA-1">
    <property type="protein sequence ID" value="GPUH_0000584701-mRNA-1"/>
    <property type="gene ID" value="GPUH_0000584701"/>
</dbReference>
<dbReference type="GO" id="GO:0015347">
    <property type="term" value="F:sodium-independent organic anion transmembrane transporter activity"/>
    <property type="evidence" value="ECO:0007669"/>
    <property type="project" value="TreeGrafter"/>
</dbReference>
<protein>
    <submittedName>
        <fullName evidence="3">MFS domain-containing protein</fullName>
    </submittedName>
</protein>
<organism evidence="3">
    <name type="scientific">Gongylonema pulchrum</name>
    <dbReference type="NCBI Taxonomy" id="637853"/>
    <lineage>
        <taxon>Eukaryota</taxon>
        <taxon>Metazoa</taxon>
        <taxon>Ecdysozoa</taxon>
        <taxon>Nematoda</taxon>
        <taxon>Chromadorea</taxon>
        <taxon>Rhabditida</taxon>
        <taxon>Spirurina</taxon>
        <taxon>Spiruromorpha</taxon>
        <taxon>Spiruroidea</taxon>
        <taxon>Gongylonematidae</taxon>
        <taxon>Gongylonema</taxon>
    </lineage>
</organism>